<proteinExistence type="predicted"/>
<sequence length="48" mass="5129">ATGTEFEIGMQACVGGIVVGPYQQIPTRWDDSCTARIAVNPPPKPKMP</sequence>
<feature type="non-terminal residue" evidence="1">
    <location>
        <position position="1"/>
    </location>
</feature>
<protein>
    <submittedName>
        <fullName evidence="1">Uncharacterized protein</fullName>
    </submittedName>
</protein>
<organism evidence="1">
    <name type="scientific">marine sediment metagenome</name>
    <dbReference type="NCBI Taxonomy" id="412755"/>
    <lineage>
        <taxon>unclassified sequences</taxon>
        <taxon>metagenomes</taxon>
        <taxon>ecological metagenomes</taxon>
    </lineage>
</organism>
<dbReference type="EMBL" id="BARV01015401">
    <property type="protein sequence ID" value="GAI30261.1"/>
    <property type="molecule type" value="Genomic_DNA"/>
</dbReference>
<evidence type="ECO:0000313" key="1">
    <source>
        <dbReference type="EMBL" id="GAI30261.1"/>
    </source>
</evidence>
<accession>X1NJ62</accession>
<gene>
    <name evidence="1" type="ORF">S06H3_26616</name>
</gene>
<name>X1NJ62_9ZZZZ</name>
<comment type="caution">
    <text evidence="1">The sequence shown here is derived from an EMBL/GenBank/DDBJ whole genome shotgun (WGS) entry which is preliminary data.</text>
</comment>
<reference evidence="1" key="1">
    <citation type="journal article" date="2014" name="Front. Microbiol.">
        <title>High frequency of phylogenetically diverse reductive dehalogenase-homologous genes in deep subseafloor sedimentary metagenomes.</title>
        <authorList>
            <person name="Kawai M."/>
            <person name="Futagami T."/>
            <person name="Toyoda A."/>
            <person name="Takaki Y."/>
            <person name="Nishi S."/>
            <person name="Hori S."/>
            <person name="Arai W."/>
            <person name="Tsubouchi T."/>
            <person name="Morono Y."/>
            <person name="Uchiyama I."/>
            <person name="Ito T."/>
            <person name="Fujiyama A."/>
            <person name="Inagaki F."/>
            <person name="Takami H."/>
        </authorList>
    </citation>
    <scope>NUCLEOTIDE SEQUENCE</scope>
    <source>
        <strain evidence="1">Expedition CK06-06</strain>
    </source>
</reference>
<dbReference type="AlphaFoldDB" id="X1NJ62"/>